<dbReference type="EC" id="2.5.1.18" evidence="1"/>
<feature type="non-terminal residue" evidence="5">
    <location>
        <position position="1"/>
    </location>
</feature>
<proteinExistence type="predicted"/>
<gene>
    <name evidence="5" type="ORF">MAR_012089</name>
</gene>
<dbReference type="PANTHER" id="PTHR11571">
    <property type="entry name" value="GLUTATHIONE S-TRANSFERASE"/>
    <property type="match status" value="1"/>
</dbReference>
<name>A0ABY7FWL2_MYAAR</name>
<keyword evidence="6" id="KW-1185">Reference proteome</keyword>
<feature type="domain" description="GST N-terminal" evidence="4">
    <location>
        <begin position="2"/>
        <end position="80"/>
    </location>
</feature>
<feature type="domain" description="GST N-terminal" evidence="4">
    <location>
        <begin position="102"/>
        <end position="176"/>
    </location>
</feature>
<evidence type="ECO:0000256" key="2">
    <source>
        <dbReference type="ARBA" id="ARBA00022679"/>
    </source>
</evidence>
<dbReference type="Pfam" id="PF02798">
    <property type="entry name" value="GST_N"/>
    <property type="match status" value="2"/>
</dbReference>
<dbReference type="InterPro" id="IPR036282">
    <property type="entry name" value="Glutathione-S-Trfase_C_sf"/>
</dbReference>
<dbReference type="InterPro" id="IPR040079">
    <property type="entry name" value="Glutathione_S-Trfase"/>
</dbReference>
<dbReference type="PROSITE" id="PS50404">
    <property type="entry name" value="GST_NTER"/>
    <property type="match status" value="2"/>
</dbReference>
<dbReference type="EMBL" id="CP111025">
    <property type="protein sequence ID" value="WAR26385.1"/>
    <property type="molecule type" value="Genomic_DNA"/>
</dbReference>
<comment type="catalytic activity">
    <reaction evidence="3">
        <text>RX + glutathione = an S-substituted glutathione + a halide anion + H(+)</text>
        <dbReference type="Rhea" id="RHEA:16437"/>
        <dbReference type="ChEBI" id="CHEBI:15378"/>
        <dbReference type="ChEBI" id="CHEBI:16042"/>
        <dbReference type="ChEBI" id="CHEBI:17792"/>
        <dbReference type="ChEBI" id="CHEBI:57925"/>
        <dbReference type="ChEBI" id="CHEBI:90779"/>
        <dbReference type="EC" id="2.5.1.18"/>
    </reaction>
</comment>
<accession>A0ABY7FWL2</accession>
<protein>
    <recommendedName>
        <fullName evidence="1">glutathione transferase</fullName>
        <ecNumber evidence="1">2.5.1.18</ecNumber>
    </recommendedName>
</protein>
<evidence type="ECO:0000256" key="3">
    <source>
        <dbReference type="ARBA" id="ARBA00047960"/>
    </source>
</evidence>
<dbReference type="Gene3D" id="1.20.1050.130">
    <property type="match status" value="2"/>
</dbReference>
<evidence type="ECO:0000313" key="5">
    <source>
        <dbReference type="EMBL" id="WAR26385.1"/>
    </source>
</evidence>
<evidence type="ECO:0000256" key="1">
    <source>
        <dbReference type="ARBA" id="ARBA00012452"/>
    </source>
</evidence>
<evidence type="ECO:0000259" key="4">
    <source>
        <dbReference type="PROSITE" id="PS50404"/>
    </source>
</evidence>
<sequence length="176" mass="19765">MPSYKLTYFNGRGRGEISRLLFAAAGKAFEDNRIEFANWGGLKKDTPQGTLPVLEIDGKRKISQSLAIARFLAREFKNSQCVGILKDFKLLDANRKKVEQQPKIKEYLAKRPGRAEVSRLLLAAAGKAFEDVRVDFAQWGDLKKDMPQGTLPVLEVDGKMKISQSGSIARYLAREF</sequence>
<dbReference type="CDD" id="cd03039">
    <property type="entry name" value="GST_N_Sigma_like"/>
    <property type="match status" value="2"/>
</dbReference>
<organism evidence="5 6">
    <name type="scientific">Mya arenaria</name>
    <name type="common">Soft-shell clam</name>
    <dbReference type="NCBI Taxonomy" id="6604"/>
    <lineage>
        <taxon>Eukaryota</taxon>
        <taxon>Metazoa</taxon>
        <taxon>Spiralia</taxon>
        <taxon>Lophotrochozoa</taxon>
        <taxon>Mollusca</taxon>
        <taxon>Bivalvia</taxon>
        <taxon>Autobranchia</taxon>
        <taxon>Heteroconchia</taxon>
        <taxon>Euheterodonta</taxon>
        <taxon>Imparidentia</taxon>
        <taxon>Neoheterodontei</taxon>
        <taxon>Myida</taxon>
        <taxon>Myoidea</taxon>
        <taxon>Myidae</taxon>
        <taxon>Mya</taxon>
    </lineage>
</organism>
<dbReference type="SFLD" id="SFLDS00019">
    <property type="entry name" value="Glutathione_Transferase_(cytos"/>
    <property type="match status" value="1"/>
</dbReference>
<keyword evidence="2" id="KW-0808">Transferase</keyword>
<evidence type="ECO:0000313" key="6">
    <source>
        <dbReference type="Proteomes" id="UP001164746"/>
    </source>
</evidence>
<dbReference type="InterPro" id="IPR050213">
    <property type="entry name" value="GST_superfamily"/>
</dbReference>
<dbReference type="InterPro" id="IPR036249">
    <property type="entry name" value="Thioredoxin-like_sf"/>
</dbReference>
<dbReference type="PANTHER" id="PTHR11571:SF224">
    <property type="entry name" value="HEMATOPOIETIC PROSTAGLANDIN D SYNTHASE"/>
    <property type="match status" value="1"/>
</dbReference>
<dbReference type="SUPFAM" id="SSF52833">
    <property type="entry name" value="Thioredoxin-like"/>
    <property type="match status" value="2"/>
</dbReference>
<dbReference type="Proteomes" id="UP001164746">
    <property type="component" value="Chromosome 14"/>
</dbReference>
<dbReference type="InterPro" id="IPR004045">
    <property type="entry name" value="Glutathione_S-Trfase_N"/>
</dbReference>
<dbReference type="SUPFAM" id="SSF47616">
    <property type="entry name" value="GST C-terminal domain-like"/>
    <property type="match status" value="1"/>
</dbReference>
<reference evidence="5" key="1">
    <citation type="submission" date="2022-11" db="EMBL/GenBank/DDBJ databases">
        <title>Centuries of genome instability and evolution in soft-shell clam transmissible cancer (bioRxiv).</title>
        <authorList>
            <person name="Hart S.F.M."/>
            <person name="Yonemitsu M.A."/>
            <person name="Giersch R.M."/>
            <person name="Beal B.F."/>
            <person name="Arriagada G."/>
            <person name="Davis B.W."/>
            <person name="Ostrander E.A."/>
            <person name="Goff S.P."/>
            <person name="Metzger M.J."/>
        </authorList>
    </citation>
    <scope>NUCLEOTIDE SEQUENCE</scope>
    <source>
        <strain evidence="5">MELC-2E11</strain>
        <tissue evidence="5">Siphon/mantle</tissue>
    </source>
</reference>